<comment type="similarity">
    <text evidence="4">Belongs to the DASH complex DAD4 family.</text>
</comment>
<evidence type="ECO:0000256" key="15">
    <source>
        <dbReference type="ARBA" id="ARBA00023328"/>
    </source>
</evidence>
<evidence type="ECO:0000256" key="12">
    <source>
        <dbReference type="ARBA" id="ARBA00023212"/>
    </source>
</evidence>
<dbReference type="RefSeq" id="XP_020073577.1">
    <property type="nucleotide sequence ID" value="XM_020214219.1"/>
</dbReference>
<organism evidence="17 18">
    <name type="scientific">Cyberlindnera jadinii (strain ATCC 18201 / CBS 1600 / BCRC 20928 / JCM 3617 / NBRC 0987 / NRRL Y-1542)</name>
    <name type="common">Torula yeast</name>
    <name type="synonym">Candida utilis</name>
    <dbReference type="NCBI Taxonomy" id="983966"/>
    <lineage>
        <taxon>Eukaryota</taxon>
        <taxon>Fungi</taxon>
        <taxon>Dikarya</taxon>
        <taxon>Ascomycota</taxon>
        <taxon>Saccharomycotina</taxon>
        <taxon>Saccharomycetes</taxon>
        <taxon>Phaffomycetales</taxon>
        <taxon>Phaffomycetaceae</taxon>
        <taxon>Cyberlindnera</taxon>
    </lineage>
</organism>
<evidence type="ECO:0000256" key="13">
    <source>
        <dbReference type="ARBA" id="ARBA00023242"/>
    </source>
</evidence>
<accession>A0A1E4SAM8</accession>
<keyword evidence="6" id="KW-0158">Chromosome</keyword>
<keyword evidence="8" id="KW-0132">Cell division</keyword>
<evidence type="ECO:0000256" key="8">
    <source>
        <dbReference type="ARBA" id="ARBA00022618"/>
    </source>
</evidence>
<dbReference type="Pfam" id="PF08650">
    <property type="entry name" value="DASH_Dad4"/>
    <property type="match status" value="1"/>
</dbReference>
<evidence type="ECO:0000256" key="10">
    <source>
        <dbReference type="ARBA" id="ARBA00022776"/>
    </source>
</evidence>
<evidence type="ECO:0000256" key="5">
    <source>
        <dbReference type="ARBA" id="ARBA00020259"/>
    </source>
</evidence>
<reference evidence="17 18" key="1">
    <citation type="journal article" date="2016" name="Proc. Natl. Acad. Sci. U.S.A.">
        <title>Comparative genomics of biotechnologically important yeasts.</title>
        <authorList>
            <person name="Riley R."/>
            <person name="Haridas S."/>
            <person name="Wolfe K.H."/>
            <person name="Lopes M.R."/>
            <person name="Hittinger C.T."/>
            <person name="Goeker M."/>
            <person name="Salamov A.A."/>
            <person name="Wisecaver J.H."/>
            <person name="Long T.M."/>
            <person name="Calvey C.H."/>
            <person name="Aerts A.L."/>
            <person name="Barry K.W."/>
            <person name="Choi C."/>
            <person name="Clum A."/>
            <person name="Coughlan A.Y."/>
            <person name="Deshpande S."/>
            <person name="Douglass A.P."/>
            <person name="Hanson S.J."/>
            <person name="Klenk H.-P."/>
            <person name="LaButti K.M."/>
            <person name="Lapidus A."/>
            <person name="Lindquist E.A."/>
            <person name="Lipzen A.M."/>
            <person name="Meier-Kolthoff J.P."/>
            <person name="Ohm R.A."/>
            <person name="Otillar R.P."/>
            <person name="Pangilinan J.L."/>
            <person name="Peng Y."/>
            <person name="Rokas A."/>
            <person name="Rosa C.A."/>
            <person name="Scheuner C."/>
            <person name="Sibirny A.A."/>
            <person name="Slot J.C."/>
            <person name="Stielow J.B."/>
            <person name="Sun H."/>
            <person name="Kurtzman C.P."/>
            <person name="Blackwell M."/>
            <person name="Grigoriev I.V."/>
            <person name="Jeffries T.W."/>
        </authorList>
    </citation>
    <scope>NUCLEOTIDE SEQUENCE [LARGE SCALE GENOMIC DNA]</scope>
    <source>
        <strain evidence="18">ATCC 18201 / CBS 1600 / BCRC 20928 / JCM 3617 / NBRC 0987 / NRRL Y-1542</strain>
    </source>
</reference>
<keyword evidence="18" id="KW-1185">Reference proteome</keyword>
<evidence type="ECO:0000256" key="16">
    <source>
        <dbReference type="ARBA" id="ARBA00030569"/>
    </source>
</evidence>
<evidence type="ECO:0000256" key="9">
    <source>
        <dbReference type="ARBA" id="ARBA00022701"/>
    </source>
</evidence>
<keyword evidence="13" id="KW-0539">Nucleus</keyword>
<keyword evidence="15" id="KW-0137">Centromere</keyword>
<keyword evidence="7" id="KW-0963">Cytoplasm</keyword>
<protein>
    <recommendedName>
        <fullName evidence="5">DASH complex subunit DAD4</fullName>
    </recommendedName>
    <alternativeName>
        <fullName evidence="16">Outer kinetochore protein DAD4</fullName>
    </alternativeName>
</protein>
<keyword evidence="14" id="KW-0131">Cell cycle</keyword>
<comment type="subcellular location">
    <subcellularLocation>
        <location evidence="3">Chromosome</location>
        <location evidence="3">Centromere</location>
        <location evidence="3">Kinetochore</location>
    </subcellularLocation>
    <subcellularLocation>
        <location evidence="2">Cytoplasm</location>
        <location evidence="2">Cytoskeleton</location>
        <location evidence="2">Spindle</location>
    </subcellularLocation>
    <subcellularLocation>
        <location evidence="1">Nucleus</location>
    </subcellularLocation>
</comment>
<evidence type="ECO:0000256" key="14">
    <source>
        <dbReference type="ARBA" id="ARBA00023306"/>
    </source>
</evidence>
<dbReference type="GO" id="GO:0008608">
    <property type="term" value="P:attachment of spindle microtubules to kinetochore"/>
    <property type="evidence" value="ECO:0007669"/>
    <property type="project" value="InterPro"/>
</dbReference>
<dbReference type="GO" id="GO:0042729">
    <property type="term" value="C:DASH complex"/>
    <property type="evidence" value="ECO:0007669"/>
    <property type="project" value="InterPro"/>
</dbReference>
<dbReference type="PANTHER" id="PTHR28222">
    <property type="entry name" value="DASH COMPLEX SUBUNIT DAD4"/>
    <property type="match status" value="1"/>
</dbReference>
<evidence type="ECO:0000256" key="7">
    <source>
        <dbReference type="ARBA" id="ARBA00022490"/>
    </source>
</evidence>
<dbReference type="EMBL" id="KV453925">
    <property type="protein sequence ID" value="ODV76538.1"/>
    <property type="molecule type" value="Genomic_DNA"/>
</dbReference>
<evidence type="ECO:0000256" key="1">
    <source>
        <dbReference type="ARBA" id="ARBA00004123"/>
    </source>
</evidence>
<sequence length="72" mass="8304">MENPHEQVQNALLARIINNVERLNESVVILNNSLREANKDNLQMELVAQMWENYQANAEFNLQATGNKQKPL</sequence>
<proteinExistence type="inferred from homology"/>
<keyword evidence="10" id="KW-0498">Mitosis</keyword>
<dbReference type="OMA" id="SQMWANY"/>
<evidence type="ECO:0000256" key="3">
    <source>
        <dbReference type="ARBA" id="ARBA00004629"/>
    </source>
</evidence>
<keyword evidence="9" id="KW-0493">Microtubule</keyword>
<keyword evidence="12" id="KW-0206">Cytoskeleton</keyword>
<dbReference type="GO" id="GO:0072686">
    <property type="term" value="C:mitotic spindle"/>
    <property type="evidence" value="ECO:0007669"/>
    <property type="project" value="InterPro"/>
</dbReference>
<evidence type="ECO:0000313" key="17">
    <source>
        <dbReference type="EMBL" id="ODV76538.1"/>
    </source>
</evidence>
<gene>
    <name evidence="17" type="ORF">CYBJADRAFT_165806</name>
</gene>
<dbReference type="GeneID" id="30988615"/>
<evidence type="ECO:0000256" key="2">
    <source>
        <dbReference type="ARBA" id="ARBA00004186"/>
    </source>
</evidence>
<keyword evidence="11" id="KW-0995">Kinetochore</keyword>
<dbReference type="AlphaFoldDB" id="A0A1E4SAM8"/>
<evidence type="ECO:0000256" key="4">
    <source>
        <dbReference type="ARBA" id="ARBA00009754"/>
    </source>
</evidence>
<dbReference type="STRING" id="983966.A0A1E4SAM8"/>
<name>A0A1E4SAM8_CYBJN</name>
<evidence type="ECO:0000256" key="11">
    <source>
        <dbReference type="ARBA" id="ARBA00022838"/>
    </source>
</evidence>
<dbReference type="PANTHER" id="PTHR28222:SF1">
    <property type="entry name" value="DASH COMPLEX SUBUNIT DAD4"/>
    <property type="match status" value="1"/>
</dbReference>
<evidence type="ECO:0000256" key="6">
    <source>
        <dbReference type="ARBA" id="ARBA00022454"/>
    </source>
</evidence>
<dbReference type="OrthoDB" id="5516652at2759"/>
<evidence type="ECO:0000313" key="18">
    <source>
        <dbReference type="Proteomes" id="UP000094389"/>
    </source>
</evidence>
<dbReference type="InterPro" id="IPR013959">
    <property type="entry name" value="DASH_Dad4"/>
</dbReference>
<dbReference type="GO" id="GO:0051301">
    <property type="term" value="P:cell division"/>
    <property type="evidence" value="ECO:0007669"/>
    <property type="project" value="UniProtKB-KW"/>
</dbReference>
<dbReference type="Proteomes" id="UP000094389">
    <property type="component" value="Unassembled WGS sequence"/>
</dbReference>
<dbReference type="GO" id="GO:0005874">
    <property type="term" value="C:microtubule"/>
    <property type="evidence" value="ECO:0007669"/>
    <property type="project" value="UniProtKB-KW"/>
</dbReference>